<evidence type="ECO:0000256" key="1">
    <source>
        <dbReference type="SAM" id="MobiDB-lite"/>
    </source>
</evidence>
<reference evidence="2 3" key="1">
    <citation type="submission" date="2015-07" db="EMBL/GenBank/DDBJ databases">
        <title>Whole genome sequencing of Bosea vaviloviae isolated from cave pool.</title>
        <authorList>
            <person name="Tan N.E.H."/>
            <person name="Lee Y.P."/>
            <person name="Gan H.M."/>
            <person name="Barton H."/>
            <person name="Savka M.A."/>
        </authorList>
    </citation>
    <scope>NUCLEOTIDE SEQUENCE [LARGE SCALE GENOMIC DNA]</scope>
    <source>
        <strain evidence="2 3">SD260</strain>
    </source>
</reference>
<sequence>METLKARDRILAFDSLEAAAFHEAAADPHVELIVPRPHRLLANVNLEGQRQMVAFNPLLLTSGSRGTCAVAVRYSWERAKPHCREIEAALTRAYRRDHGVKLRWRTELQLFAEPRRTNRRRLAACVERADPELTASIISQLQRSDGRMTVRRLNRELGGRRGWEKFLELLIPMQVDGFIELALDRELTERTLVQLASPHNHPRPHAVSPHRSGAASNLELA</sequence>
<gene>
    <name evidence="2" type="ORF">AE618_08820</name>
</gene>
<evidence type="ECO:0008006" key="4">
    <source>
        <dbReference type="Google" id="ProtNLM"/>
    </source>
</evidence>
<evidence type="ECO:0000313" key="3">
    <source>
        <dbReference type="Proteomes" id="UP000037822"/>
    </source>
</evidence>
<organism evidence="2 3">
    <name type="scientific">Bosea vaviloviae</name>
    <dbReference type="NCBI Taxonomy" id="1526658"/>
    <lineage>
        <taxon>Bacteria</taxon>
        <taxon>Pseudomonadati</taxon>
        <taxon>Pseudomonadota</taxon>
        <taxon>Alphaproteobacteria</taxon>
        <taxon>Hyphomicrobiales</taxon>
        <taxon>Boseaceae</taxon>
        <taxon>Bosea</taxon>
    </lineage>
</organism>
<evidence type="ECO:0000313" key="2">
    <source>
        <dbReference type="EMBL" id="KPH81420.1"/>
    </source>
</evidence>
<keyword evidence="3" id="KW-1185">Reference proteome</keyword>
<name>A0A0N1N4F7_9HYPH</name>
<dbReference type="Proteomes" id="UP000037822">
    <property type="component" value="Unassembled WGS sequence"/>
</dbReference>
<protein>
    <recommendedName>
        <fullName evidence="4">TnsA endonuclease N-terminal domain-containing protein</fullName>
    </recommendedName>
</protein>
<proteinExistence type="predicted"/>
<dbReference type="EMBL" id="LGSZ01000029">
    <property type="protein sequence ID" value="KPH81420.1"/>
    <property type="molecule type" value="Genomic_DNA"/>
</dbReference>
<feature type="region of interest" description="Disordered" evidence="1">
    <location>
        <begin position="198"/>
        <end position="221"/>
    </location>
</feature>
<accession>A0A0N1N4F7</accession>
<dbReference type="PATRIC" id="fig|1526658.3.peg.2793"/>
<comment type="caution">
    <text evidence="2">The sequence shown here is derived from an EMBL/GenBank/DDBJ whole genome shotgun (WGS) entry which is preliminary data.</text>
</comment>
<dbReference type="AlphaFoldDB" id="A0A0N1N4F7"/>